<protein>
    <submittedName>
        <fullName evidence="8">Cation efflux protein</fullName>
    </submittedName>
</protein>
<comment type="subcellular location">
    <subcellularLocation>
        <location evidence="1">Membrane</location>
        <topology evidence="1">Multi-pass membrane protein</topology>
    </subcellularLocation>
</comment>
<feature type="transmembrane region" description="Helical" evidence="6">
    <location>
        <begin position="107"/>
        <end position="129"/>
    </location>
</feature>
<dbReference type="InterPro" id="IPR058533">
    <property type="entry name" value="Cation_efflux_TM"/>
</dbReference>
<dbReference type="OrthoDB" id="9799649at2"/>
<organism evidence="8 9">
    <name type="scientific">Desulfosudis oleivorans (strain DSM 6200 / JCM 39069 / Hxd3)</name>
    <name type="common">Desulfococcus oleovorans</name>
    <dbReference type="NCBI Taxonomy" id="96561"/>
    <lineage>
        <taxon>Bacteria</taxon>
        <taxon>Pseudomonadati</taxon>
        <taxon>Thermodesulfobacteriota</taxon>
        <taxon>Desulfobacteria</taxon>
        <taxon>Desulfobacterales</taxon>
        <taxon>Desulfosudaceae</taxon>
        <taxon>Desulfosudis</taxon>
    </lineage>
</organism>
<keyword evidence="5 6" id="KW-0472">Membrane</keyword>
<keyword evidence="3" id="KW-0813">Transport</keyword>
<dbReference type="eggNOG" id="COG1230">
    <property type="taxonomic scope" value="Bacteria"/>
</dbReference>
<feature type="transmembrane region" description="Helical" evidence="6">
    <location>
        <begin position="80"/>
        <end position="101"/>
    </location>
</feature>
<keyword evidence="3" id="KW-0406">Ion transport</keyword>
<feature type="transmembrane region" description="Helical" evidence="6">
    <location>
        <begin position="150"/>
        <end position="167"/>
    </location>
</feature>
<dbReference type="EMBL" id="CP000859">
    <property type="protein sequence ID" value="ABW67945.1"/>
    <property type="molecule type" value="Genomic_DNA"/>
</dbReference>
<evidence type="ECO:0000256" key="4">
    <source>
        <dbReference type="ARBA" id="ARBA00022989"/>
    </source>
</evidence>
<keyword evidence="9" id="KW-1185">Reference proteome</keyword>
<dbReference type="STRING" id="96561.Dole_2141"/>
<feature type="transmembrane region" description="Helical" evidence="6">
    <location>
        <begin position="46"/>
        <end position="68"/>
    </location>
</feature>
<sequence>MPDCDCCSPSEAARLERNTLWMLLVINGVMFVVEAGAGWWGESSGLVADSLDMLADAFVYAISLYAVGRSPGMQTGAARASGVLQMLLGLGVLVDVARRFVYGSEPVSLLMITIGTVALAANISCLLLLSKHRQGGVHMRASWIFSTNDVIANLGVILSGALVMVLGTRLPDLVIGAVIAFIVVRGGVRILGEAKAVGQGG</sequence>
<dbReference type="PANTHER" id="PTHR11562">
    <property type="entry name" value="CATION EFFLUX PROTEIN/ ZINC TRANSPORTER"/>
    <property type="match status" value="1"/>
</dbReference>
<evidence type="ECO:0000259" key="7">
    <source>
        <dbReference type="Pfam" id="PF01545"/>
    </source>
</evidence>
<proteinExistence type="predicted"/>
<feature type="transmembrane region" description="Helical" evidence="6">
    <location>
        <begin position="173"/>
        <end position="192"/>
    </location>
</feature>
<feature type="domain" description="Cation efflux protein transmembrane" evidence="7">
    <location>
        <begin position="21"/>
        <end position="193"/>
    </location>
</feature>
<dbReference type="GO" id="GO:0005886">
    <property type="term" value="C:plasma membrane"/>
    <property type="evidence" value="ECO:0007669"/>
    <property type="project" value="TreeGrafter"/>
</dbReference>
<evidence type="ECO:0000256" key="5">
    <source>
        <dbReference type="ARBA" id="ARBA00023136"/>
    </source>
</evidence>
<dbReference type="Proteomes" id="UP000008561">
    <property type="component" value="Chromosome"/>
</dbReference>
<dbReference type="AlphaFoldDB" id="A8ZUB3"/>
<evidence type="ECO:0000313" key="8">
    <source>
        <dbReference type="EMBL" id="ABW67945.1"/>
    </source>
</evidence>
<dbReference type="SUPFAM" id="SSF161111">
    <property type="entry name" value="Cation efflux protein transmembrane domain-like"/>
    <property type="match status" value="1"/>
</dbReference>
<dbReference type="Pfam" id="PF01545">
    <property type="entry name" value="Cation_efflux"/>
    <property type="match status" value="1"/>
</dbReference>
<evidence type="ECO:0000256" key="2">
    <source>
        <dbReference type="ARBA" id="ARBA00022692"/>
    </source>
</evidence>
<name>A8ZUB3_DESOH</name>
<dbReference type="HOGENOM" id="CLU_013430_8_0_7"/>
<reference evidence="8 9" key="1">
    <citation type="submission" date="2007-10" db="EMBL/GenBank/DDBJ databases">
        <title>Complete sequence of Desulfococcus oleovorans Hxd3.</title>
        <authorList>
            <consortium name="US DOE Joint Genome Institute"/>
            <person name="Copeland A."/>
            <person name="Lucas S."/>
            <person name="Lapidus A."/>
            <person name="Barry K."/>
            <person name="Glavina del Rio T."/>
            <person name="Dalin E."/>
            <person name="Tice H."/>
            <person name="Pitluck S."/>
            <person name="Kiss H."/>
            <person name="Brettin T."/>
            <person name="Bruce D."/>
            <person name="Detter J.C."/>
            <person name="Han C."/>
            <person name="Schmutz J."/>
            <person name="Larimer F."/>
            <person name="Land M."/>
            <person name="Hauser L."/>
            <person name="Kyrpides N."/>
            <person name="Kim E."/>
            <person name="Wawrik B."/>
            <person name="Richardson P."/>
        </authorList>
    </citation>
    <scope>NUCLEOTIDE SEQUENCE [LARGE SCALE GENOMIC DNA]</scope>
    <source>
        <strain evidence="9">DSM 6200 / JCM 39069 / Hxd3</strain>
    </source>
</reference>
<dbReference type="GO" id="GO:0005385">
    <property type="term" value="F:zinc ion transmembrane transporter activity"/>
    <property type="evidence" value="ECO:0007669"/>
    <property type="project" value="TreeGrafter"/>
</dbReference>
<keyword evidence="3" id="KW-0864">Zinc transport</keyword>
<feature type="transmembrane region" description="Helical" evidence="6">
    <location>
        <begin position="20"/>
        <end position="40"/>
    </location>
</feature>
<gene>
    <name evidence="8" type="ordered locus">Dole_2141</name>
</gene>
<keyword evidence="2 6" id="KW-0812">Transmembrane</keyword>
<dbReference type="KEGG" id="dol:Dole_2141"/>
<evidence type="ECO:0000256" key="3">
    <source>
        <dbReference type="ARBA" id="ARBA00022906"/>
    </source>
</evidence>
<dbReference type="Gene3D" id="1.20.1510.10">
    <property type="entry name" value="Cation efflux protein transmembrane domain"/>
    <property type="match status" value="1"/>
</dbReference>
<accession>A8ZUB3</accession>
<dbReference type="PANTHER" id="PTHR11562:SF17">
    <property type="entry name" value="RE54080P-RELATED"/>
    <property type="match status" value="1"/>
</dbReference>
<dbReference type="InterPro" id="IPR050681">
    <property type="entry name" value="CDF/SLC30A"/>
</dbReference>
<dbReference type="InterPro" id="IPR027469">
    <property type="entry name" value="Cation_efflux_TMD_sf"/>
</dbReference>
<keyword evidence="3" id="KW-0862">Zinc</keyword>
<evidence type="ECO:0000313" key="9">
    <source>
        <dbReference type="Proteomes" id="UP000008561"/>
    </source>
</evidence>
<dbReference type="RefSeq" id="WP_012175557.1">
    <property type="nucleotide sequence ID" value="NC_009943.1"/>
</dbReference>
<evidence type="ECO:0000256" key="1">
    <source>
        <dbReference type="ARBA" id="ARBA00004141"/>
    </source>
</evidence>
<evidence type="ECO:0000256" key="6">
    <source>
        <dbReference type="SAM" id="Phobius"/>
    </source>
</evidence>
<keyword evidence="4 6" id="KW-1133">Transmembrane helix</keyword>